<reference evidence="2 3" key="1">
    <citation type="submission" date="2020-03" db="EMBL/GenBank/DDBJ databases">
        <title>Sequencing the genomes of 1000 actinobacteria strains.</title>
        <authorList>
            <person name="Klenk H.-P."/>
        </authorList>
    </citation>
    <scope>NUCLEOTIDE SEQUENCE [LARGE SCALE GENOMIC DNA]</scope>
    <source>
        <strain evidence="2 3">DSM 45668</strain>
    </source>
</reference>
<gene>
    <name evidence="2" type="ORF">FHX46_004063</name>
</gene>
<proteinExistence type="predicted"/>
<sequence length="228" mass="23603">MTRETRWIGGTTMIAAPLLLLAGLLLRVPFPFFFPHQLAAAVDHPGLLTAAYTLVSAGTVLLCPAVLAVAGQVRRTRPGWAVGGAVLVVAGLFERTFHAGFDQAALALARHRGAGFATGFVADAYGDLHLFSFLSFTILLGWPVLAFGAWRAGVLHPVRALGLAATSALPLGVLKGTTVLSIVAVTGLCVALVPSGVRLLRSAPRPDLRLVLAAVPAVGLLGYVSTLG</sequence>
<dbReference type="RefSeq" id="WP_167117396.1">
    <property type="nucleotide sequence ID" value="NZ_JAANOU010000001.1"/>
</dbReference>
<keyword evidence="1" id="KW-0812">Transmembrane</keyword>
<evidence type="ECO:0000313" key="2">
    <source>
        <dbReference type="EMBL" id="NIH81533.1"/>
    </source>
</evidence>
<accession>A0ABX0SX61</accession>
<protein>
    <submittedName>
        <fullName evidence="2">Uncharacterized protein</fullName>
    </submittedName>
</protein>
<name>A0ABX0SX61_9PSEU</name>
<feature type="transmembrane region" description="Helical" evidence="1">
    <location>
        <begin position="50"/>
        <end position="70"/>
    </location>
</feature>
<keyword evidence="3" id="KW-1185">Reference proteome</keyword>
<evidence type="ECO:0000256" key="1">
    <source>
        <dbReference type="SAM" id="Phobius"/>
    </source>
</evidence>
<keyword evidence="1" id="KW-0472">Membrane</keyword>
<dbReference type="EMBL" id="JAANOU010000001">
    <property type="protein sequence ID" value="NIH81533.1"/>
    <property type="molecule type" value="Genomic_DNA"/>
</dbReference>
<feature type="transmembrane region" description="Helical" evidence="1">
    <location>
        <begin position="130"/>
        <end position="153"/>
    </location>
</feature>
<dbReference type="Proteomes" id="UP000754495">
    <property type="component" value="Unassembled WGS sequence"/>
</dbReference>
<evidence type="ECO:0000313" key="3">
    <source>
        <dbReference type="Proteomes" id="UP000754495"/>
    </source>
</evidence>
<keyword evidence="1" id="KW-1133">Transmembrane helix</keyword>
<organism evidence="2 3">
    <name type="scientific">Amycolatopsis viridis</name>
    <dbReference type="NCBI Taxonomy" id="185678"/>
    <lineage>
        <taxon>Bacteria</taxon>
        <taxon>Bacillati</taxon>
        <taxon>Actinomycetota</taxon>
        <taxon>Actinomycetes</taxon>
        <taxon>Pseudonocardiales</taxon>
        <taxon>Pseudonocardiaceae</taxon>
        <taxon>Amycolatopsis</taxon>
    </lineage>
</organism>
<feature type="transmembrane region" description="Helical" evidence="1">
    <location>
        <begin position="208"/>
        <end position="226"/>
    </location>
</feature>
<comment type="caution">
    <text evidence="2">The sequence shown here is derived from an EMBL/GenBank/DDBJ whole genome shotgun (WGS) entry which is preliminary data.</text>
</comment>
<feature type="transmembrane region" description="Helical" evidence="1">
    <location>
        <begin position="173"/>
        <end position="196"/>
    </location>
</feature>